<feature type="transmembrane region" description="Helical" evidence="1">
    <location>
        <begin position="268"/>
        <end position="285"/>
    </location>
</feature>
<dbReference type="PANTHER" id="PTHR43646">
    <property type="entry name" value="GLYCOSYLTRANSFERASE"/>
    <property type="match status" value="1"/>
</dbReference>
<feature type="domain" description="Glycosyltransferase 2-like" evidence="2">
    <location>
        <begin position="6"/>
        <end position="160"/>
    </location>
</feature>
<sequence length="345" mass="38337">MRQPVSIIVPAYNAESTLPECLSALRAAMRPGDELMLFDDGSTDATRSIAEAAGAKIVRNAGSPKGPAHGRNVAAAHASQPYIMFVDADVIIHKDAIEKLAEEVERTGAVAAFGSYDDHPRSRRLPALYANLRHHFVHQSGNRDATTFWTGIGLIETEAFREFGGYDDVLFAHPSIEDVELGMRLINSGKTIRLVPEAQGTHWKDWTLWRVWHTDVVRRALPWSRLIADGQLAVPDLNLARKERILALTAFSIPVFVIGGLFESYFWIGAGALIAFYLFGIRKFLGVLTRRMNPLQLAGAAAMHWFYHLYASVTYALVMLGTRIGLRRHADRNTPVPLKRAELAQ</sequence>
<keyword evidence="1" id="KW-0472">Membrane</keyword>
<dbReference type="Gene3D" id="3.90.550.10">
    <property type="entry name" value="Spore Coat Polysaccharide Biosynthesis Protein SpsA, Chain A"/>
    <property type="match status" value="1"/>
</dbReference>
<feature type="transmembrane region" description="Helical" evidence="1">
    <location>
        <begin position="305"/>
        <end position="326"/>
    </location>
</feature>
<evidence type="ECO:0000256" key="1">
    <source>
        <dbReference type="SAM" id="Phobius"/>
    </source>
</evidence>
<feature type="transmembrane region" description="Helical" evidence="1">
    <location>
        <begin position="245"/>
        <end position="262"/>
    </location>
</feature>
<keyword evidence="4" id="KW-1185">Reference proteome</keyword>
<keyword evidence="1" id="KW-0812">Transmembrane</keyword>
<keyword evidence="1" id="KW-1133">Transmembrane helix</keyword>
<gene>
    <name evidence="3" type="ORF">H9L14_04775</name>
</gene>
<dbReference type="RefSeq" id="WP_187709428.1">
    <property type="nucleotide sequence ID" value="NZ_CP060782.1"/>
</dbReference>
<protein>
    <submittedName>
        <fullName evidence="3">Glycosyltransferase</fullName>
    </submittedName>
</protein>
<dbReference type="InterPro" id="IPR029044">
    <property type="entry name" value="Nucleotide-diphossugar_trans"/>
</dbReference>
<dbReference type="PANTHER" id="PTHR43646:SF6">
    <property type="entry name" value="PRE-MYCOFACTOCIN GLYCOSYLTRANSFERASE"/>
    <property type="match status" value="1"/>
</dbReference>
<evidence type="ECO:0000259" key="2">
    <source>
        <dbReference type="Pfam" id="PF00535"/>
    </source>
</evidence>
<evidence type="ECO:0000313" key="3">
    <source>
        <dbReference type="EMBL" id="QNP46475.1"/>
    </source>
</evidence>
<dbReference type="Proteomes" id="UP000516105">
    <property type="component" value="Chromosome"/>
</dbReference>
<dbReference type="SUPFAM" id="SSF53448">
    <property type="entry name" value="Nucleotide-diphospho-sugar transferases"/>
    <property type="match status" value="1"/>
</dbReference>
<proteinExistence type="predicted"/>
<dbReference type="EMBL" id="CP060782">
    <property type="protein sequence ID" value="QNP46475.1"/>
    <property type="molecule type" value="Genomic_DNA"/>
</dbReference>
<dbReference type="InterPro" id="IPR001173">
    <property type="entry name" value="Glyco_trans_2-like"/>
</dbReference>
<accession>A0ABX6T9Y2</accession>
<name>A0ABX6T9Y2_9SPHN</name>
<organism evidence="3 4">
    <name type="scientific">Sphingomonas sediminicola</name>
    <dbReference type="NCBI Taxonomy" id="386874"/>
    <lineage>
        <taxon>Bacteria</taxon>
        <taxon>Pseudomonadati</taxon>
        <taxon>Pseudomonadota</taxon>
        <taxon>Alphaproteobacteria</taxon>
        <taxon>Sphingomonadales</taxon>
        <taxon>Sphingomonadaceae</taxon>
        <taxon>Sphingomonas</taxon>
    </lineage>
</organism>
<dbReference type="Pfam" id="PF00535">
    <property type="entry name" value="Glycos_transf_2"/>
    <property type="match status" value="1"/>
</dbReference>
<reference evidence="3 4" key="1">
    <citation type="submission" date="2020-08" db="EMBL/GenBank/DDBJ databases">
        <title>Genome sequence of Sphingomonas sediminicola KACC 15039T.</title>
        <authorList>
            <person name="Hyun D.-W."/>
            <person name="Bae J.-W."/>
        </authorList>
    </citation>
    <scope>NUCLEOTIDE SEQUENCE [LARGE SCALE GENOMIC DNA]</scope>
    <source>
        <strain evidence="3 4">KACC 15039</strain>
    </source>
</reference>
<evidence type="ECO:0000313" key="4">
    <source>
        <dbReference type="Proteomes" id="UP000516105"/>
    </source>
</evidence>